<proteinExistence type="predicted"/>
<evidence type="ECO:0000313" key="2">
    <source>
        <dbReference type="Proteomes" id="UP000311919"/>
    </source>
</evidence>
<dbReference type="Proteomes" id="UP000311919">
    <property type="component" value="Unassembled WGS sequence"/>
</dbReference>
<organism evidence="1 2">
    <name type="scientific">Schistosoma japonicum</name>
    <name type="common">Blood fluke</name>
    <dbReference type="NCBI Taxonomy" id="6182"/>
    <lineage>
        <taxon>Eukaryota</taxon>
        <taxon>Metazoa</taxon>
        <taxon>Spiralia</taxon>
        <taxon>Lophotrochozoa</taxon>
        <taxon>Platyhelminthes</taxon>
        <taxon>Trematoda</taxon>
        <taxon>Digenea</taxon>
        <taxon>Strigeidida</taxon>
        <taxon>Schistosomatoidea</taxon>
        <taxon>Schistosomatidae</taxon>
        <taxon>Schistosoma</taxon>
    </lineage>
</organism>
<evidence type="ECO:0000313" key="1">
    <source>
        <dbReference type="EMBL" id="TNN14810.1"/>
    </source>
</evidence>
<reference evidence="1 2" key="1">
    <citation type="submission" date="2019-03" db="EMBL/GenBank/DDBJ databases">
        <title>An improved genome assembly of the fluke Schistosoma japonicum.</title>
        <authorList>
            <person name="Hu W."/>
            <person name="Luo F."/>
            <person name="Yin M."/>
            <person name="Mo X."/>
            <person name="Sun C."/>
            <person name="Wu Q."/>
            <person name="Zhu B."/>
            <person name="Xiang M."/>
            <person name="Wang J."/>
            <person name="Wang Y."/>
            <person name="Zhang T."/>
            <person name="Xu B."/>
            <person name="Zheng H."/>
            <person name="Feng Z."/>
        </authorList>
    </citation>
    <scope>NUCLEOTIDE SEQUENCE [LARGE SCALE GENOMIC DNA]</scope>
    <source>
        <strain evidence="1">HuSjv2</strain>
        <tissue evidence="1">Worms</tissue>
    </source>
</reference>
<accession>A0A4Z2DF07</accession>
<name>A0A4Z2DF07_SCHJA</name>
<protein>
    <submittedName>
        <fullName evidence="1">Uncharacterized protein</fullName>
    </submittedName>
</protein>
<comment type="caution">
    <text evidence="1">The sequence shown here is derived from an EMBL/GenBank/DDBJ whole genome shotgun (WGS) entry which is preliminary data.</text>
</comment>
<dbReference type="EMBL" id="SKCS01000166">
    <property type="protein sequence ID" value="TNN14810.1"/>
    <property type="molecule type" value="Genomic_DNA"/>
</dbReference>
<dbReference type="AlphaFoldDB" id="A0A4Z2DF07"/>
<gene>
    <name evidence="1" type="ORF">EWB00_001965</name>
</gene>
<sequence length="91" mass="10233">MYLKKTVTVDLCIHIRESVINVKLYVHMCTGPNCRTLLTYLLINTMATVDLNSFINSAIASHTDVDTGKSEQCVDSLLVSKLPRCLLRNVY</sequence>
<keyword evidence="2" id="KW-1185">Reference proteome</keyword>